<comment type="caution">
    <text evidence="1">The sequence shown here is derived from an EMBL/GenBank/DDBJ whole genome shotgun (WGS) entry which is preliminary data.</text>
</comment>
<dbReference type="Pfam" id="PF04985">
    <property type="entry name" value="Phage_tube"/>
    <property type="match status" value="1"/>
</dbReference>
<keyword evidence="2" id="KW-1185">Reference proteome</keyword>
<protein>
    <submittedName>
        <fullName evidence="1">Uncharacterized protein</fullName>
    </submittedName>
</protein>
<dbReference type="InterPro" id="IPR006498">
    <property type="entry name" value="Tail_tube"/>
</dbReference>
<accession>A0A7W6ECP9</accession>
<dbReference type="RefSeq" id="WP_183197858.1">
    <property type="nucleotide sequence ID" value="NZ_JACIEK010000001.1"/>
</dbReference>
<dbReference type="AlphaFoldDB" id="A0A7W6ECP9"/>
<organism evidence="1 2">
    <name type="scientific">Aureimonas pseudogalii</name>
    <dbReference type="NCBI Taxonomy" id="1744844"/>
    <lineage>
        <taxon>Bacteria</taxon>
        <taxon>Pseudomonadati</taxon>
        <taxon>Pseudomonadota</taxon>
        <taxon>Alphaproteobacteria</taxon>
        <taxon>Hyphomicrobiales</taxon>
        <taxon>Aurantimonadaceae</taxon>
        <taxon>Aureimonas</taxon>
    </lineage>
</organism>
<evidence type="ECO:0000313" key="1">
    <source>
        <dbReference type="EMBL" id="MBB3996867.1"/>
    </source>
</evidence>
<evidence type="ECO:0000313" key="2">
    <source>
        <dbReference type="Proteomes" id="UP000542776"/>
    </source>
</evidence>
<dbReference type="EMBL" id="JACIEK010000001">
    <property type="protein sequence ID" value="MBB3996867.1"/>
    <property type="molecule type" value="Genomic_DNA"/>
</dbReference>
<reference evidence="1 2" key="1">
    <citation type="submission" date="2020-08" db="EMBL/GenBank/DDBJ databases">
        <title>Genomic Encyclopedia of Type Strains, Phase IV (KMG-IV): sequencing the most valuable type-strain genomes for metagenomic binning, comparative biology and taxonomic classification.</title>
        <authorList>
            <person name="Goeker M."/>
        </authorList>
    </citation>
    <scope>NUCLEOTIDE SEQUENCE [LARGE SCALE GENOMIC DNA]</scope>
    <source>
        <strain evidence="1 2">DSM 102238</strain>
    </source>
</reference>
<gene>
    <name evidence="1" type="ORF">GGR04_000688</name>
</gene>
<sequence>MAQQPLLLLEAVDVRRATQVGTSRANTISTLTIPTITFVEAEHNPGGGIMAVNYLQRRIEALEPAFTSKGLDRDVFRGMGVRDAWTFASAYRNKDTGVAVPARGIIEGAIKQWEPDESDPAEFAGCNHMFAEVTHFEFRLGDEEWIYFDAKERVARLMGVDLFADVREALGA</sequence>
<proteinExistence type="predicted"/>
<name>A0A7W6ECP9_9HYPH</name>
<dbReference type="Proteomes" id="UP000542776">
    <property type="component" value="Unassembled WGS sequence"/>
</dbReference>